<keyword evidence="3" id="KW-0479">Metal-binding</keyword>
<protein>
    <submittedName>
        <fullName evidence="9">Putative electron transport protein YccM</fullName>
    </submittedName>
</protein>
<feature type="domain" description="4Fe-4S ferredoxin-type" evidence="8">
    <location>
        <begin position="129"/>
        <end position="160"/>
    </location>
</feature>
<dbReference type="GO" id="GO:0005886">
    <property type="term" value="C:plasma membrane"/>
    <property type="evidence" value="ECO:0007669"/>
    <property type="project" value="TreeGrafter"/>
</dbReference>
<dbReference type="PROSITE" id="PS00198">
    <property type="entry name" value="4FE4S_FER_1"/>
    <property type="match status" value="1"/>
</dbReference>
<dbReference type="PROSITE" id="PS51379">
    <property type="entry name" value="4FE4S_FER_2"/>
    <property type="match status" value="2"/>
</dbReference>
<evidence type="ECO:0000256" key="1">
    <source>
        <dbReference type="ARBA" id="ARBA00022448"/>
    </source>
</evidence>
<keyword evidence="10" id="KW-1185">Reference proteome</keyword>
<evidence type="ECO:0000256" key="2">
    <source>
        <dbReference type="ARBA" id="ARBA00022485"/>
    </source>
</evidence>
<dbReference type="SUPFAM" id="SSF54862">
    <property type="entry name" value="4Fe-4S ferredoxins"/>
    <property type="match status" value="1"/>
</dbReference>
<evidence type="ECO:0000256" key="6">
    <source>
        <dbReference type="ARBA" id="ARBA00023014"/>
    </source>
</evidence>
<reference evidence="9 10" key="1">
    <citation type="submission" date="2015-09" db="EMBL/GenBank/DDBJ databases">
        <title>Draft genome sequence of a Caloramator mitchellensis, a moderate thermophile from the Great Artesian Basin of Australia.</title>
        <authorList>
            <person name="Patel B.K."/>
        </authorList>
    </citation>
    <scope>NUCLEOTIDE SEQUENCE [LARGE SCALE GENOMIC DNA]</scope>
    <source>
        <strain evidence="9 10">VF08</strain>
    </source>
</reference>
<dbReference type="GO" id="GO:0051539">
    <property type="term" value="F:4 iron, 4 sulfur cluster binding"/>
    <property type="evidence" value="ECO:0007669"/>
    <property type="project" value="UniProtKB-KW"/>
</dbReference>
<keyword evidence="7" id="KW-1133">Transmembrane helix</keyword>
<dbReference type="EMBL" id="LKHP01000008">
    <property type="protein sequence ID" value="KRQ86564.1"/>
    <property type="molecule type" value="Genomic_DNA"/>
</dbReference>
<evidence type="ECO:0000256" key="3">
    <source>
        <dbReference type="ARBA" id="ARBA00022723"/>
    </source>
</evidence>
<keyword evidence="4" id="KW-0249">Electron transport</keyword>
<comment type="caution">
    <text evidence="9">The sequence shown here is derived from an EMBL/GenBank/DDBJ whole genome shotgun (WGS) entry which is preliminary data.</text>
</comment>
<dbReference type="STRING" id="908809.ABG79_01547"/>
<keyword evidence="7" id="KW-0472">Membrane</keyword>
<evidence type="ECO:0000313" key="9">
    <source>
        <dbReference type="EMBL" id="KRQ86564.1"/>
    </source>
</evidence>
<evidence type="ECO:0000256" key="4">
    <source>
        <dbReference type="ARBA" id="ARBA00022982"/>
    </source>
</evidence>
<dbReference type="PANTHER" id="PTHR30176">
    <property type="entry name" value="FERREDOXIN-TYPE PROTEIN NAPH"/>
    <property type="match status" value="1"/>
</dbReference>
<gene>
    <name evidence="9" type="primary">yccM</name>
    <name evidence="9" type="ORF">ABG79_01547</name>
</gene>
<organism evidence="9 10">
    <name type="scientific">Caloramator mitchellensis</name>
    <dbReference type="NCBI Taxonomy" id="908809"/>
    <lineage>
        <taxon>Bacteria</taxon>
        <taxon>Bacillati</taxon>
        <taxon>Bacillota</taxon>
        <taxon>Clostridia</taxon>
        <taxon>Eubacteriales</taxon>
        <taxon>Clostridiaceae</taxon>
        <taxon>Caloramator</taxon>
    </lineage>
</organism>
<dbReference type="InterPro" id="IPR017900">
    <property type="entry name" value="4Fe4S_Fe_S_CS"/>
</dbReference>
<proteinExistence type="predicted"/>
<sequence length="160" mass="18429">MKNIINKRFLIQGIIGVTLYVLISMFHLSLIYILIAGSMIGVVFGKAFCRWICPIGFIMELMFKESEDRRKQQMYMYYKAGCPIAWISGFLNKYSIFKIKKDTNTCISCGKCDRVCYITSLNPDFSLYKDEKMDPAKNYKCSKCLECVKECPVNSLKVGI</sequence>
<dbReference type="GO" id="GO:0046872">
    <property type="term" value="F:metal ion binding"/>
    <property type="evidence" value="ECO:0007669"/>
    <property type="project" value="UniProtKB-KW"/>
</dbReference>
<evidence type="ECO:0000313" key="10">
    <source>
        <dbReference type="Proteomes" id="UP000052015"/>
    </source>
</evidence>
<dbReference type="InterPro" id="IPR051684">
    <property type="entry name" value="Electron_Trans/Redox"/>
</dbReference>
<dbReference type="Gene3D" id="3.30.70.20">
    <property type="match status" value="1"/>
</dbReference>
<keyword evidence="2" id="KW-0004">4Fe-4S</keyword>
<feature type="domain" description="4Fe-4S ferredoxin-type" evidence="8">
    <location>
        <begin position="97"/>
        <end position="126"/>
    </location>
</feature>
<evidence type="ECO:0000256" key="5">
    <source>
        <dbReference type="ARBA" id="ARBA00023004"/>
    </source>
</evidence>
<evidence type="ECO:0000259" key="8">
    <source>
        <dbReference type="PROSITE" id="PS51379"/>
    </source>
</evidence>
<dbReference type="InterPro" id="IPR017896">
    <property type="entry name" value="4Fe4S_Fe-S-bd"/>
</dbReference>
<accession>A0A0R3JZJ3</accession>
<dbReference type="AlphaFoldDB" id="A0A0R3JZJ3"/>
<feature type="transmembrane region" description="Helical" evidence="7">
    <location>
        <begin position="41"/>
        <end position="63"/>
    </location>
</feature>
<keyword evidence="1" id="KW-0813">Transport</keyword>
<dbReference type="Pfam" id="PF12801">
    <property type="entry name" value="Fer4_5"/>
    <property type="match status" value="1"/>
</dbReference>
<evidence type="ECO:0000256" key="7">
    <source>
        <dbReference type="SAM" id="Phobius"/>
    </source>
</evidence>
<name>A0A0R3JZJ3_CALMK</name>
<keyword evidence="5" id="KW-0408">Iron</keyword>
<keyword evidence="7" id="KW-0812">Transmembrane</keyword>
<keyword evidence="6" id="KW-0411">Iron-sulfur</keyword>
<dbReference type="PANTHER" id="PTHR30176:SF3">
    <property type="entry name" value="FERREDOXIN-TYPE PROTEIN NAPH"/>
    <property type="match status" value="1"/>
</dbReference>
<dbReference type="RefSeq" id="WP_057978791.1">
    <property type="nucleotide sequence ID" value="NZ_LKHP01000008.1"/>
</dbReference>
<dbReference type="OrthoDB" id="9806398at2"/>
<dbReference type="Proteomes" id="UP000052015">
    <property type="component" value="Unassembled WGS sequence"/>
</dbReference>
<feature type="transmembrane region" description="Helical" evidence="7">
    <location>
        <begin position="9"/>
        <end position="35"/>
    </location>
</feature>